<protein>
    <submittedName>
        <fullName evidence="1">Uncharacterized protein</fullName>
    </submittedName>
</protein>
<sequence>MAGEAFKAWHAEFARSGVIRPVKLGMSRHQLEQLFGLPDDMGGVSRTRKQPSIWLYDGLEFHFAASGDDRLCLIFRDDENGVVMTSFADDHI</sequence>
<proteinExistence type="predicted"/>
<dbReference type="RefSeq" id="WP_306836063.1">
    <property type="nucleotide sequence ID" value="NZ_JAUSRF010000009.1"/>
</dbReference>
<dbReference type="EMBL" id="JAUSRF010000009">
    <property type="protein sequence ID" value="MDP9838306.1"/>
    <property type="molecule type" value="Genomic_DNA"/>
</dbReference>
<evidence type="ECO:0000313" key="2">
    <source>
        <dbReference type="Proteomes" id="UP001241472"/>
    </source>
</evidence>
<comment type="caution">
    <text evidence="1">The sequence shown here is derived from an EMBL/GenBank/DDBJ whole genome shotgun (WGS) entry which is preliminary data.</text>
</comment>
<accession>A0ABT9PV12</accession>
<keyword evidence="2" id="KW-1185">Reference proteome</keyword>
<dbReference type="Proteomes" id="UP001241472">
    <property type="component" value="Unassembled WGS sequence"/>
</dbReference>
<name>A0ABT9PV12_9HYPH</name>
<organism evidence="1 2">
    <name type="scientific">Neorhizobium huautlense</name>
    <dbReference type="NCBI Taxonomy" id="67774"/>
    <lineage>
        <taxon>Bacteria</taxon>
        <taxon>Pseudomonadati</taxon>
        <taxon>Pseudomonadota</taxon>
        <taxon>Alphaproteobacteria</taxon>
        <taxon>Hyphomicrobiales</taxon>
        <taxon>Rhizobiaceae</taxon>
        <taxon>Rhizobium/Agrobacterium group</taxon>
        <taxon>Neorhizobium</taxon>
    </lineage>
</organism>
<evidence type="ECO:0000313" key="1">
    <source>
        <dbReference type="EMBL" id="MDP9838306.1"/>
    </source>
</evidence>
<gene>
    <name evidence="1" type="ORF">J2T09_003073</name>
</gene>
<reference evidence="1 2" key="1">
    <citation type="submission" date="2023-07" db="EMBL/GenBank/DDBJ databases">
        <title>Sorghum-associated microbial communities from plants grown in Nebraska, USA.</title>
        <authorList>
            <person name="Schachtman D."/>
        </authorList>
    </citation>
    <scope>NUCLEOTIDE SEQUENCE [LARGE SCALE GENOMIC DNA]</scope>
    <source>
        <strain evidence="1 2">DS1307</strain>
    </source>
</reference>